<name>A0AAU9UJC0_EUPED</name>
<reference evidence="3" key="1">
    <citation type="submission" date="2022-03" db="EMBL/GenBank/DDBJ databases">
        <authorList>
            <person name="Tunstrom K."/>
        </authorList>
    </citation>
    <scope>NUCLEOTIDE SEQUENCE</scope>
</reference>
<dbReference type="CDD" id="cd15489">
    <property type="entry name" value="PHD_SF"/>
    <property type="match status" value="1"/>
</dbReference>
<dbReference type="InterPro" id="IPR004244">
    <property type="entry name" value="Transposase_22"/>
</dbReference>
<accession>A0AAU9UJC0</accession>
<dbReference type="InterPro" id="IPR057251">
    <property type="entry name" value="FP_C"/>
</dbReference>
<evidence type="ECO:0000313" key="3">
    <source>
        <dbReference type="EMBL" id="CAH2099430.1"/>
    </source>
</evidence>
<dbReference type="Proteomes" id="UP001153954">
    <property type="component" value="Unassembled WGS sequence"/>
</dbReference>
<organism evidence="3 4">
    <name type="scientific">Euphydryas editha</name>
    <name type="common">Edith's checkerspot</name>
    <dbReference type="NCBI Taxonomy" id="104508"/>
    <lineage>
        <taxon>Eukaryota</taxon>
        <taxon>Metazoa</taxon>
        <taxon>Ecdysozoa</taxon>
        <taxon>Arthropoda</taxon>
        <taxon>Hexapoda</taxon>
        <taxon>Insecta</taxon>
        <taxon>Pterygota</taxon>
        <taxon>Neoptera</taxon>
        <taxon>Endopterygota</taxon>
        <taxon>Lepidoptera</taxon>
        <taxon>Glossata</taxon>
        <taxon>Ditrysia</taxon>
        <taxon>Papilionoidea</taxon>
        <taxon>Nymphalidae</taxon>
        <taxon>Nymphalinae</taxon>
        <taxon>Euphydryas</taxon>
    </lineage>
</organism>
<dbReference type="Gene3D" id="3.30.70.1820">
    <property type="entry name" value="L1 transposable element, RRM domain"/>
    <property type="match status" value="1"/>
</dbReference>
<evidence type="ECO:0000259" key="2">
    <source>
        <dbReference type="PROSITE" id="PS50081"/>
    </source>
</evidence>
<dbReference type="InterPro" id="IPR002219">
    <property type="entry name" value="PKC_DAG/PE"/>
</dbReference>
<keyword evidence="1" id="KW-0175">Coiled coil</keyword>
<keyword evidence="4" id="KW-1185">Reference proteome</keyword>
<dbReference type="PANTHER" id="PTHR11505">
    <property type="entry name" value="L1 TRANSPOSABLE ELEMENT-RELATED"/>
    <property type="match status" value="1"/>
</dbReference>
<gene>
    <name evidence="3" type="ORF">EEDITHA_LOCUS14409</name>
</gene>
<evidence type="ECO:0000313" key="4">
    <source>
        <dbReference type="Proteomes" id="UP001153954"/>
    </source>
</evidence>
<feature type="coiled-coil region" evidence="1">
    <location>
        <begin position="134"/>
        <end position="161"/>
    </location>
</feature>
<comment type="caution">
    <text evidence="3">The sequence shown here is derived from an EMBL/GenBank/DDBJ whole genome shotgun (WGS) entry which is preliminary data.</text>
</comment>
<dbReference type="EMBL" id="CAKOGL010000022">
    <property type="protein sequence ID" value="CAH2099430.1"/>
    <property type="molecule type" value="Genomic_DNA"/>
</dbReference>
<dbReference type="Pfam" id="PF25298">
    <property type="entry name" value="Baculo_FP_2nd"/>
    <property type="match status" value="1"/>
</dbReference>
<feature type="domain" description="Phorbol-ester/DAG-type" evidence="2">
    <location>
        <begin position="1"/>
        <end position="39"/>
    </location>
</feature>
<protein>
    <recommendedName>
        <fullName evidence="2">Phorbol-ester/DAG-type domain-containing protein</fullName>
    </recommendedName>
</protein>
<dbReference type="PROSITE" id="PS50081">
    <property type="entry name" value="ZF_DAG_PE_2"/>
    <property type="match status" value="1"/>
</dbReference>
<dbReference type="AlphaFoldDB" id="A0AAU9UJC0"/>
<proteinExistence type="predicted"/>
<sequence>MANKCNQCGKFVSSADSAKCVKCTSLLHRVCGVNASTDCRSPPNWICRSCNAKSTQQGTVIVASSANNYYTKTGTEFESDNELFDETFLDANPENNNSVTLLAQQIKLLRVDLVSVSREMSSFRQELAVLNTNVTEFNKRVDKIEMRISTLEEKCLTANKEVSDSKSNEIINQLRQELNDREQENLLNEISITGVPESNGENLTHITCLISKKLGVELQPNDVVNAERLGIRRGSEDNTHPRTLTVRLTRRALRDELLKAARVRRNIDTVGILDGDPHKLYLNERLTRRNYQLFQKARELGRKNSWRYIWTRNGRIYARQYPGAPAQRIQMEQGLAIFGYMPFDTLPSSF</sequence>
<evidence type="ECO:0000256" key="1">
    <source>
        <dbReference type="SAM" id="Coils"/>
    </source>
</evidence>